<feature type="domain" description="MacB-like periplasmic core" evidence="8">
    <location>
        <begin position="18"/>
        <end position="200"/>
    </location>
</feature>
<keyword evidence="4 6" id="KW-1133">Transmembrane helix</keyword>
<evidence type="ECO:0000256" key="6">
    <source>
        <dbReference type="SAM" id="Phobius"/>
    </source>
</evidence>
<keyword evidence="10" id="KW-1185">Reference proteome</keyword>
<dbReference type="OrthoDB" id="9784014at2"/>
<dbReference type="GO" id="GO:0005886">
    <property type="term" value="C:plasma membrane"/>
    <property type="evidence" value="ECO:0007669"/>
    <property type="project" value="UniProtKB-SubCell"/>
</dbReference>
<dbReference type="Pfam" id="PF12704">
    <property type="entry name" value="MacB_PCD"/>
    <property type="match status" value="1"/>
</dbReference>
<evidence type="ECO:0000256" key="4">
    <source>
        <dbReference type="ARBA" id="ARBA00022989"/>
    </source>
</evidence>
<dbReference type="RefSeq" id="WP_089357295.1">
    <property type="nucleotide sequence ID" value="NZ_FZPD01000004.1"/>
</dbReference>
<evidence type="ECO:0000256" key="2">
    <source>
        <dbReference type="ARBA" id="ARBA00022475"/>
    </source>
</evidence>
<gene>
    <name evidence="9" type="ORF">SAMN05421640_2600</name>
</gene>
<dbReference type="Pfam" id="PF02687">
    <property type="entry name" value="FtsX"/>
    <property type="match status" value="1"/>
</dbReference>
<accession>A0A239KEI9</accession>
<dbReference type="AlphaFoldDB" id="A0A239KEI9"/>
<feature type="transmembrane region" description="Helical" evidence="6">
    <location>
        <begin position="381"/>
        <end position="403"/>
    </location>
</feature>
<dbReference type="PANTHER" id="PTHR43738">
    <property type="entry name" value="ABC TRANSPORTER, MEMBRANE PROTEIN"/>
    <property type="match status" value="1"/>
</dbReference>
<reference evidence="9 10" key="1">
    <citation type="submission" date="2017-06" db="EMBL/GenBank/DDBJ databases">
        <authorList>
            <person name="Kim H.J."/>
            <person name="Triplett B.A."/>
        </authorList>
    </citation>
    <scope>NUCLEOTIDE SEQUENCE [LARGE SCALE GENOMIC DNA]</scope>
    <source>
        <strain evidence="9 10">DSM 19307</strain>
    </source>
</reference>
<keyword evidence="3 6" id="KW-0812">Transmembrane</keyword>
<dbReference type="InterPro" id="IPR051125">
    <property type="entry name" value="ABC-4/HrtB_transporter"/>
</dbReference>
<evidence type="ECO:0000313" key="10">
    <source>
        <dbReference type="Proteomes" id="UP000198393"/>
    </source>
</evidence>
<evidence type="ECO:0000259" key="8">
    <source>
        <dbReference type="Pfam" id="PF12704"/>
    </source>
</evidence>
<evidence type="ECO:0000313" key="9">
    <source>
        <dbReference type="EMBL" id="SNT16475.1"/>
    </source>
</evidence>
<keyword evidence="2" id="KW-1003">Cell membrane</keyword>
<dbReference type="EMBL" id="FZPD01000004">
    <property type="protein sequence ID" value="SNT16475.1"/>
    <property type="molecule type" value="Genomic_DNA"/>
</dbReference>
<protein>
    <submittedName>
        <fullName evidence="9">Putative ABC transport system permease protein</fullName>
    </submittedName>
</protein>
<evidence type="ECO:0000259" key="7">
    <source>
        <dbReference type="Pfam" id="PF02687"/>
    </source>
</evidence>
<dbReference type="Proteomes" id="UP000198393">
    <property type="component" value="Unassembled WGS sequence"/>
</dbReference>
<proteinExistence type="predicted"/>
<dbReference type="PANTHER" id="PTHR43738:SF2">
    <property type="entry name" value="ABC TRANSPORTER PERMEASE"/>
    <property type="match status" value="1"/>
</dbReference>
<name>A0A239KEI9_EKHLU</name>
<feature type="domain" description="ABC3 transporter permease C-terminal" evidence="7">
    <location>
        <begin position="291"/>
        <end position="405"/>
    </location>
</feature>
<feature type="transmembrane region" description="Helical" evidence="6">
    <location>
        <begin position="20"/>
        <end position="42"/>
    </location>
</feature>
<dbReference type="InterPro" id="IPR003838">
    <property type="entry name" value="ABC3_permease_C"/>
</dbReference>
<evidence type="ECO:0000256" key="1">
    <source>
        <dbReference type="ARBA" id="ARBA00004651"/>
    </source>
</evidence>
<feature type="transmembrane region" description="Helical" evidence="6">
    <location>
        <begin position="332"/>
        <end position="361"/>
    </location>
</feature>
<keyword evidence="5 6" id="KW-0472">Membrane</keyword>
<evidence type="ECO:0000256" key="3">
    <source>
        <dbReference type="ARBA" id="ARBA00022692"/>
    </source>
</evidence>
<sequence>MNLFSLSIKNVFAKPLSSLLSVLLFGFGVAIIVSILLTSTFLKSEINKNAQGIDLVVGAKGSPLQIILASIFHIDFPTGNISLEDANNLTRNRLVASAIPLSLGDSYKGYRIVGTTKAYADLYEAGLSEGDWFGYEMTATVGATVAMKLGIKPGDELKSAHGLSEGAGGHEEHPFKVVGIMEPTGSVVDQLILVSVQSVWEVHGSYEAHDHEGGGVHHEKIVLDRLGLEVTNEQLANEDITSLLLKYRSPMAAVQLPRIVNGTSNLQAASPPYETARLFNIIGVGVDVVNVLGLVIIILSATSVFIALINSLKERKYELAIMRSMGASQLKIFLLILTEGIVLTIIGSLCGFGLAHAGFGILTNSMEQIQTSGMFFVTDEYYVMLGSLTVGIFASIIPAFLAYKSDISETLSKA</sequence>
<dbReference type="InterPro" id="IPR025857">
    <property type="entry name" value="MacB_PCD"/>
</dbReference>
<comment type="subcellular location">
    <subcellularLocation>
        <location evidence="1">Cell membrane</location>
        <topology evidence="1">Multi-pass membrane protein</topology>
    </subcellularLocation>
</comment>
<evidence type="ECO:0000256" key="5">
    <source>
        <dbReference type="ARBA" id="ARBA00023136"/>
    </source>
</evidence>
<feature type="transmembrane region" description="Helical" evidence="6">
    <location>
        <begin position="291"/>
        <end position="312"/>
    </location>
</feature>
<organism evidence="9 10">
    <name type="scientific">Ekhidna lutea</name>
    <dbReference type="NCBI Taxonomy" id="447679"/>
    <lineage>
        <taxon>Bacteria</taxon>
        <taxon>Pseudomonadati</taxon>
        <taxon>Bacteroidota</taxon>
        <taxon>Cytophagia</taxon>
        <taxon>Cytophagales</taxon>
        <taxon>Reichenbachiellaceae</taxon>
        <taxon>Ekhidna</taxon>
    </lineage>
</organism>